<protein>
    <submittedName>
        <fullName evidence="2">Uncharacterized protein</fullName>
    </submittedName>
</protein>
<name>A0A4Z2F2J0_9TELE</name>
<accession>A0A4Z2F2J0</accession>
<dbReference type="AlphaFoldDB" id="A0A4Z2F2J0"/>
<dbReference type="Proteomes" id="UP000314294">
    <property type="component" value="Unassembled WGS sequence"/>
</dbReference>
<comment type="caution">
    <text evidence="2">The sequence shown here is derived from an EMBL/GenBank/DDBJ whole genome shotgun (WGS) entry which is preliminary data.</text>
</comment>
<reference evidence="2 3" key="1">
    <citation type="submission" date="2019-03" db="EMBL/GenBank/DDBJ databases">
        <title>First draft genome of Liparis tanakae, snailfish: a comprehensive survey of snailfish specific genes.</title>
        <authorList>
            <person name="Kim W."/>
            <person name="Song I."/>
            <person name="Jeong J.-H."/>
            <person name="Kim D."/>
            <person name="Kim S."/>
            <person name="Ryu S."/>
            <person name="Song J.Y."/>
            <person name="Lee S.K."/>
        </authorList>
    </citation>
    <scope>NUCLEOTIDE SEQUENCE [LARGE SCALE GENOMIC DNA]</scope>
    <source>
        <tissue evidence="2">Muscle</tissue>
    </source>
</reference>
<proteinExistence type="predicted"/>
<feature type="region of interest" description="Disordered" evidence="1">
    <location>
        <begin position="1"/>
        <end position="59"/>
    </location>
</feature>
<keyword evidence="3" id="KW-1185">Reference proteome</keyword>
<evidence type="ECO:0000313" key="3">
    <source>
        <dbReference type="Proteomes" id="UP000314294"/>
    </source>
</evidence>
<organism evidence="2 3">
    <name type="scientific">Liparis tanakae</name>
    <name type="common">Tanaka's snailfish</name>
    <dbReference type="NCBI Taxonomy" id="230148"/>
    <lineage>
        <taxon>Eukaryota</taxon>
        <taxon>Metazoa</taxon>
        <taxon>Chordata</taxon>
        <taxon>Craniata</taxon>
        <taxon>Vertebrata</taxon>
        <taxon>Euteleostomi</taxon>
        <taxon>Actinopterygii</taxon>
        <taxon>Neopterygii</taxon>
        <taxon>Teleostei</taxon>
        <taxon>Neoteleostei</taxon>
        <taxon>Acanthomorphata</taxon>
        <taxon>Eupercaria</taxon>
        <taxon>Perciformes</taxon>
        <taxon>Cottioidei</taxon>
        <taxon>Cottales</taxon>
        <taxon>Liparidae</taxon>
        <taxon>Liparis</taxon>
    </lineage>
</organism>
<evidence type="ECO:0000256" key="1">
    <source>
        <dbReference type="SAM" id="MobiDB-lite"/>
    </source>
</evidence>
<feature type="compositionally biased region" description="Basic and acidic residues" evidence="1">
    <location>
        <begin position="13"/>
        <end position="22"/>
    </location>
</feature>
<sequence>MEDARGNFSLRAPPERKGEEPTPTRPTCLCERGSAEGTSNTVLRGRDRRSQRVGWGPPYGKGPQAAANLCLYVKTAYGFQDPYNNTPSRC</sequence>
<evidence type="ECO:0000313" key="2">
    <source>
        <dbReference type="EMBL" id="TNN35359.1"/>
    </source>
</evidence>
<dbReference type="EMBL" id="SRLO01001781">
    <property type="protein sequence ID" value="TNN35359.1"/>
    <property type="molecule type" value="Genomic_DNA"/>
</dbReference>
<gene>
    <name evidence="2" type="ORF">EYF80_054476</name>
</gene>